<dbReference type="Pfam" id="PF13646">
    <property type="entry name" value="HEAT_2"/>
    <property type="match status" value="2"/>
</dbReference>
<gene>
    <name evidence="1" type="ORF">QLQ12_34775</name>
</gene>
<dbReference type="InterPro" id="IPR016024">
    <property type="entry name" value="ARM-type_fold"/>
</dbReference>
<organism evidence="1 2">
    <name type="scientific">Actinoplanes sandaracinus</name>
    <dbReference type="NCBI Taxonomy" id="3045177"/>
    <lineage>
        <taxon>Bacteria</taxon>
        <taxon>Bacillati</taxon>
        <taxon>Actinomycetota</taxon>
        <taxon>Actinomycetes</taxon>
        <taxon>Micromonosporales</taxon>
        <taxon>Micromonosporaceae</taxon>
        <taxon>Actinoplanes</taxon>
    </lineage>
</organism>
<name>A0ABT6WVY1_9ACTN</name>
<accession>A0ABT6WVY1</accession>
<comment type="caution">
    <text evidence="1">The sequence shown here is derived from an EMBL/GenBank/DDBJ whole genome shotgun (WGS) entry which is preliminary data.</text>
</comment>
<proteinExistence type="predicted"/>
<dbReference type="PANTHER" id="PTHR12697:SF5">
    <property type="entry name" value="DEOXYHYPUSINE HYDROXYLASE"/>
    <property type="match status" value="1"/>
</dbReference>
<dbReference type="RefSeq" id="WP_282765027.1">
    <property type="nucleotide sequence ID" value="NZ_JASCTH010000027.1"/>
</dbReference>
<dbReference type="SUPFAM" id="SSF48371">
    <property type="entry name" value="ARM repeat"/>
    <property type="match status" value="2"/>
</dbReference>
<dbReference type="InterPro" id="IPR011989">
    <property type="entry name" value="ARM-like"/>
</dbReference>
<protein>
    <submittedName>
        <fullName evidence="1">HEAT repeat domain-containing protein</fullName>
    </submittedName>
</protein>
<dbReference type="EMBL" id="JASCTH010000027">
    <property type="protein sequence ID" value="MDI6103791.1"/>
    <property type="molecule type" value="Genomic_DNA"/>
</dbReference>
<keyword evidence="2" id="KW-1185">Reference proteome</keyword>
<evidence type="ECO:0000313" key="2">
    <source>
        <dbReference type="Proteomes" id="UP001241758"/>
    </source>
</evidence>
<sequence length="387" mass="41602">MIDTHAALEALIQHAYREDYKAVGALVDGLAASRDSTLLPKLYKAFADFLDTSHLYGCEVTAQVLAGIAGVTALPTLLLAADRELEDGELDLYSTLHGLLNDDQEAARPLVLALVRSTSTVKCLAGLRGMQQVARPEDIELLAEVATRPDAQVRQRALDVIPHPADNERAFRVLATGLQDPDEEVRLLVLTRIAANPHPAAVEPLALLHTDPSAVVRAKAAYALGRIATPEALPALRLLLQDPDQRVRDQARGAVGLVGGSTAVDTLLTEAAATEPRRRASAAKALAKLVDDDPRAETQFMQLSRDPDGTVRAAVLSGLADIGDPSGRWTPLVIAFADDPDVTVRHRVAVTARHLLPDACDLLDRLAADPKGFVREAAELERTRVRH</sequence>
<evidence type="ECO:0000313" key="1">
    <source>
        <dbReference type="EMBL" id="MDI6103791.1"/>
    </source>
</evidence>
<dbReference type="SMART" id="SM00567">
    <property type="entry name" value="EZ_HEAT"/>
    <property type="match status" value="5"/>
</dbReference>
<reference evidence="1 2" key="1">
    <citation type="submission" date="2023-05" db="EMBL/GenBank/DDBJ databases">
        <title>Actinoplanes sp. NEAU-A12 genome sequencing.</title>
        <authorList>
            <person name="Wang Z.-S."/>
        </authorList>
    </citation>
    <scope>NUCLEOTIDE SEQUENCE [LARGE SCALE GENOMIC DNA]</scope>
    <source>
        <strain evidence="1 2">NEAU-A12</strain>
    </source>
</reference>
<dbReference type="InterPro" id="IPR004155">
    <property type="entry name" value="PBS_lyase_HEAT"/>
</dbReference>
<dbReference type="Proteomes" id="UP001241758">
    <property type="component" value="Unassembled WGS sequence"/>
</dbReference>
<dbReference type="PANTHER" id="PTHR12697">
    <property type="entry name" value="PBS LYASE HEAT-LIKE PROTEIN"/>
    <property type="match status" value="1"/>
</dbReference>
<dbReference type="Gene3D" id="1.25.10.10">
    <property type="entry name" value="Leucine-rich Repeat Variant"/>
    <property type="match status" value="2"/>
</dbReference>